<dbReference type="AlphaFoldDB" id="T1J8T6"/>
<sequence>MKESVLLGRKTKDEMGTWEVCVGVGFIGYSRNKWVVVWAEGEDLFGTIFGAEGLKDMSEENMVLFNSTVKLNIKANRFIKRKYLGVFNHFGREMLAWNVTA</sequence>
<reference evidence="1" key="2">
    <citation type="submission" date="2015-02" db="UniProtKB">
        <authorList>
            <consortium name="EnsemblMetazoa"/>
        </authorList>
    </citation>
    <scope>IDENTIFICATION</scope>
</reference>
<keyword evidence="2" id="KW-1185">Reference proteome</keyword>
<organism evidence="1 2">
    <name type="scientific">Strigamia maritima</name>
    <name type="common">European centipede</name>
    <name type="synonym">Geophilus maritimus</name>
    <dbReference type="NCBI Taxonomy" id="126957"/>
    <lineage>
        <taxon>Eukaryota</taxon>
        <taxon>Metazoa</taxon>
        <taxon>Ecdysozoa</taxon>
        <taxon>Arthropoda</taxon>
        <taxon>Myriapoda</taxon>
        <taxon>Chilopoda</taxon>
        <taxon>Pleurostigmophora</taxon>
        <taxon>Geophilomorpha</taxon>
        <taxon>Linotaeniidae</taxon>
        <taxon>Strigamia</taxon>
    </lineage>
</organism>
<evidence type="ECO:0000313" key="2">
    <source>
        <dbReference type="Proteomes" id="UP000014500"/>
    </source>
</evidence>
<dbReference type="EnsemblMetazoa" id="SMAR010126-RA">
    <property type="protein sequence ID" value="SMAR010126-PA"/>
    <property type="gene ID" value="SMAR010126"/>
</dbReference>
<proteinExistence type="predicted"/>
<dbReference type="HOGENOM" id="CLU_2295140_0_0_1"/>
<evidence type="ECO:0000313" key="1">
    <source>
        <dbReference type="EnsemblMetazoa" id="SMAR010126-PA"/>
    </source>
</evidence>
<dbReference type="EMBL" id="JH431965">
    <property type="status" value="NOT_ANNOTATED_CDS"/>
    <property type="molecule type" value="Genomic_DNA"/>
</dbReference>
<dbReference type="Proteomes" id="UP000014500">
    <property type="component" value="Unassembled WGS sequence"/>
</dbReference>
<accession>T1J8T6</accession>
<protein>
    <submittedName>
        <fullName evidence="1">Uncharacterized protein</fullName>
    </submittedName>
</protein>
<reference evidence="2" key="1">
    <citation type="submission" date="2011-05" db="EMBL/GenBank/DDBJ databases">
        <authorList>
            <person name="Richards S.R."/>
            <person name="Qu J."/>
            <person name="Jiang H."/>
            <person name="Jhangiani S.N."/>
            <person name="Agravi P."/>
            <person name="Goodspeed R."/>
            <person name="Gross S."/>
            <person name="Mandapat C."/>
            <person name="Jackson L."/>
            <person name="Mathew T."/>
            <person name="Pu L."/>
            <person name="Thornton R."/>
            <person name="Saada N."/>
            <person name="Wilczek-Boney K.B."/>
            <person name="Lee S."/>
            <person name="Kovar C."/>
            <person name="Wu Y."/>
            <person name="Scherer S.E."/>
            <person name="Worley K.C."/>
            <person name="Muzny D.M."/>
            <person name="Gibbs R."/>
        </authorList>
    </citation>
    <scope>NUCLEOTIDE SEQUENCE</scope>
    <source>
        <strain evidence="2">Brora</strain>
    </source>
</reference>
<name>T1J8T6_STRMM</name>